<reference evidence="1" key="1">
    <citation type="submission" date="2016-11" db="EMBL/GenBank/DDBJ databases">
        <title>The genome sequence of Colletotrichum cuscutae.</title>
        <authorList>
            <person name="Baroncelli R."/>
        </authorList>
    </citation>
    <scope>NUCLEOTIDE SEQUENCE</scope>
    <source>
        <strain evidence="1">IMI 304802</strain>
    </source>
</reference>
<accession>A0AAI9XLT2</accession>
<dbReference type="EMBL" id="MPDP01000291">
    <property type="protein sequence ID" value="KAK1454374.1"/>
    <property type="molecule type" value="Genomic_DNA"/>
</dbReference>
<dbReference type="AlphaFoldDB" id="A0AAI9XLT2"/>
<keyword evidence="2" id="KW-1185">Reference proteome</keyword>
<organism evidence="1 2">
    <name type="scientific">Colletotrichum cuscutae</name>
    <dbReference type="NCBI Taxonomy" id="1209917"/>
    <lineage>
        <taxon>Eukaryota</taxon>
        <taxon>Fungi</taxon>
        <taxon>Dikarya</taxon>
        <taxon>Ascomycota</taxon>
        <taxon>Pezizomycotina</taxon>
        <taxon>Sordariomycetes</taxon>
        <taxon>Hypocreomycetidae</taxon>
        <taxon>Glomerellales</taxon>
        <taxon>Glomerellaceae</taxon>
        <taxon>Colletotrichum</taxon>
        <taxon>Colletotrichum acutatum species complex</taxon>
    </lineage>
</organism>
<gene>
    <name evidence="1" type="ORF">CCUS01_10491</name>
</gene>
<dbReference type="Proteomes" id="UP001239213">
    <property type="component" value="Unassembled WGS sequence"/>
</dbReference>
<proteinExistence type="predicted"/>
<protein>
    <submittedName>
        <fullName evidence="1">Uncharacterized protein</fullName>
    </submittedName>
</protein>
<comment type="caution">
    <text evidence="1">The sequence shown here is derived from an EMBL/GenBank/DDBJ whole genome shotgun (WGS) entry which is preliminary data.</text>
</comment>
<evidence type="ECO:0000313" key="1">
    <source>
        <dbReference type="EMBL" id="KAK1454374.1"/>
    </source>
</evidence>
<name>A0AAI9XLT2_9PEZI</name>
<sequence length="345" mass="39239">MRFSSRQTPKWRPSTFTPSSCSFPLTRMSSGLNTSPRRQPRGCPFPRRPIASLRIVDRHRRNKFHLLDSLSAQVRYDSFSSYETWLKDLPRAFWNYLDPTQTPITRTWILFSEQNPSWAFPGCQDRVLSKIVSISFFFLSSRRGDNVNGHQRESGAMIKPYLWVSGGLTLGKQHTRSMAEKLIKICRAGLKPTGGGGSGYGPGDRLSWHHVQTKHLVITEIVLKHQHLLKQHKIPPSISLNLTRIRGNKLSNCLMLSPVSLIRVKSMVDITGFRPVGVWNTADHLNWGTPSTLRRISFRGPSIEIYDNVIAAFKGADDENIIDRTLIVGLEVQFDLGIRPRLRRG</sequence>
<evidence type="ECO:0000313" key="2">
    <source>
        <dbReference type="Proteomes" id="UP001239213"/>
    </source>
</evidence>